<keyword evidence="1" id="KW-0812">Transmembrane</keyword>
<dbReference type="Proteomes" id="UP001141950">
    <property type="component" value="Unassembled WGS sequence"/>
</dbReference>
<reference evidence="2" key="1">
    <citation type="submission" date="2022-08" db="EMBL/GenBank/DDBJ databases">
        <title>The genomic sequence of strain Paenibacillus sp. SCIV0701.</title>
        <authorList>
            <person name="Zhao H."/>
        </authorList>
    </citation>
    <scope>NUCLEOTIDE SEQUENCE</scope>
    <source>
        <strain evidence="2">SCIV0701</strain>
    </source>
</reference>
<dbReference type="Pfam" id="PF12679">
    <property type="entry name" value="ABC2_membrane_2"/>
    <property type="match status" value="1"/>
</dbReference>
<organism evidence="2 3">
    <name type="scientific">Paenibacillus soyae</name>
    <dbReference type="NCBI Taxonomy" id="2969249"/>
    <lineage>
        <taxon>Bacteria</taxon>
        <taxon>Bacillati</taxon>
        <taxon>Bacillota</taxon>
        <taxon>Bacilli</taxon>
        <taxon>Bacillales</taxon>
        <taxon>Paenibacillaceae</taxon>
        <taxon>Paenibacillus</taxon>
    </lineage>
</organism>
<dbReference type="RefSeq" id="WP_257442471.1">
    <property type="nucleotide sequence ID" value="NZ_JANIPJ010000002.1"/>
</dbReference>
<gene>
    <name evidence="2" type="ORF">NQZ67_02575</name>
</gene>
<keyword evidence="3" id="KW-1185">Reference proteome</keyword>
<feature type="transmembrane region" description="Helical" evidence="1">
    <location>
        <begin position="245"/>
        <end position="266"/>
    </location>
</feature>
<feature type="transmembrane region" description="Helical" evidence="1">
    <location>
        <begin position="20"/>
        <end position="40"/>
    </location>
</feature>
<keyword evidence="1" id="KW-1133">Transmembrane helix</keyword>
<protein>
    <submittedName>
        <fullName evidence="2">ABC transporter permease</fullName>
    </submittedName>
</protein>
<comment type="caution">
    <text evidence="2">The sequence shown here is derived from an EMBL/GenBank/DDBJ whole genome shotgun (WGS) entry which is preliminary data.</text>
</comment>
<name>A0A9X2MN74_9BACL</name>
<dbReference type="EMBL" id="JANIPJ010000002">
    <property type="protein sequence ID" value="MCR2802756.1"/>
    <property type="molecule type" value="Genomic_DNA"/>
</dbReference>
<keyword evidence="1" id="KW-0472">Membrane</keyword>
<dbReference type="PANTHER" id="PTHR43471">
    <property type="entry name" value="ABC TRANSPORTER PERMEASE"/>
    <property type="match status" value="1"/>
</dbReference>
<proteinExistence type="predicted"/>
<evidence type="ECO:0000313" key="3">
    <source>
        <dbReference type="Proteomes" id="UP001141950"/>
    </source>
</evidence>
<dbReference type="AlphaFoldDB" id="A0A9X2MN74"/>
<sequence length="273" mass="29608">MRHLIQVAARETRLGFRNPWAYSFMALFALFMLGLLLINAQGYVQGYSGTTGTLLNLSVYLLPLMALLLGSFSLATEKEEGSWELLSVYPLSTASFIVGKYGGLALVLIVIVSVGFGLSGLIGSLAGASFGFQTYVQLLVFSVSVSLLYLAVAMLVGTIAKNRWQALTIGVSIWFFTVIGWAPILLAALGFLPYPLIKPVLSVLTLLNPAELARLFTVVKLGGGSIMGPEYYEWMLWVKRPTGTIAYIAAVTVWIGAAVGASQLIWERRRSRG</sequence>
<feature type="transmembrane region" description="Helical" evidence="1">
    <location>
        <begin position="106"/>
        <end position="132"/>
    </location>
</feature>
<feature type="transmembrane region" description="Helical" evidence="1">
    <location>
        <begin position="171"/>
        <end position="194"/>
    </location>
</feature>
<feature type="transmembrane region" description="Helical" evidence="1">
    <location>
        <begin position="138"/>
        <end position="159"/>
    </location>
</feature>
<evidence type="ECO:0000313" key="2">
    <source>
        <dbReference type="EMBL" id="MCR2802756.1"/>
    </source>
</evidence>
<dbReference type="GO" id="GO:0140359">
    <property type="term" value="F:ABC-type transporter activity"/>
    <property type="evidence" value="ECO:0007669"/>
    <property type="project" value="InterPro"/>
</dbReference>
<evidence type="ECO:0000256" key="1">
    <source>
        <dbReference type="SAM" id="Phobius"/>
    </source>
</evidence>
<dbReference type="PANTHER" id="PTHR43471:SF1">
    <property type="entry name" value="ABC TRANSPORTER PERMEASE PROTEIN NOSY-RELATED"/>
    <property type="match status" value="1"/>
</dbReference>
<feature type="transmembrane region" description="Helical" evidence="1">
    <location>
        <begin position="52"/>
        <end position="75"/>
    </location>
</feature>
<dbReference type="GO" id="GO:0005886">
    <property type="term" value="C:plasma membrane"/>
    <property type="evidence" value="ECO:0007669"/>
    <property type="project" value="UniProtKB-SubCell"/>
</dbReference>
<accession>A0A9X2MN74</accession>